<proteinExistence type="predicted"/>
<reference evidence="1" key="1">
    <citation type="submission" date="2018-05" db="EMBL/GenBank/DDBJ databases">
        <authorList>
            <person name="Lanie J.A."/>
            <person name="Ng W.-L."/>
            <person name="Kazmierczak K.M."/>
            <person name="Andrzejewski T.M."/>
            <person name="Davidsen T.M."/>
            <person name="Wayne K.J."/>
            <person name="Tettelin H."/>
            <person name="Glass J.I."/>
            <person name="Rusch D."/>
            <person name="Podicherti R."/>
            <person name="Tsui H.-C.T."/>
            <person name="Winkler M.E."/>
        </authorList>
    </citation>
    <scope>NUCLEOTIDE SEQUENCE</scope>
</reference>
<evidence type="ECO:0000313" key="1">
    <source>
        <dbReference type="EMBL" id="SUZ71432.1"/>
    </source>
</evidence>
<name>A0A381PWI1_9ZZZZ</name>
<sequence>MIEVFHRWIQENRIPGTLIDVHDYTHVPDGPGVLLVAHEWHLRTDEAGGRIGLEYELKREGSGTLTERLREAIVGVFAAAAALQQDTASDNPVRFATREIAFRFTDRLAVPSTEAAFEEITPELENVLAGLYGEVSIEFERVGHTRGPLTVHMKVVGDGEWNLDELIRSA</sequence>
<dbReference type="EMBL" id="UINC01001121">
    <property type="protein sequence ID" value="SUZ71432.1"/>
    <property type="molecule type" value="Genomic_DNA"/>
</dbReference>
<gene>
    <name evidence="1" type="ORF">METZ01_LOCUS24286</name>
</gene>
<protein>
    <submittedName>
        <fullName evidence="1">Uncharacterized protein</fullName>
    </submittedName>
</protein>
<accession>A0A381PWI1</accession>
<organism evidence="1">
    <name type="scientific">marine metagenome</name>
    <dbReference type="NCBI Taxonomy" id="408172"/>
    <lineage>
        <taxon>unclassified sequences</taxon>
        <taxon>metagenomes</taxon>
        <taxon>ecological metagenomes</taxon>
    </lineage>
</organism>
<dbReference type="AlphaFoldDB" id="A0A381PWI1"/>